<dbReference type="PANTHER" id="PTHR11959:SF1">
    <property type="entry name" value="4-HYDROXYPHENYLPYRUVATE DIOXYGENASE"/>
    <property type="match status" value="1"/>
</dbReference>
<dbReference type="PANTHER" id="PTHR11959">
    <property type="entry name" value="4-HYDROXYPHENYLPYRUVATE DIOXYGENASE"/>
    <property type="match status" value="1"/>
</dbReference>
<evidence type="ECO:0000256" key="2">
    <source>
        <dbReference type="ARBA" id="ARBA00013222"/>
    </source>
</evidence>
<evidence type="ECO:0000256" key="4">
    <source>
        <dbReference type="ARBA" id="ARBA00023232"/>
    </source>
</evidence>
<dbReference type="GO" id="GO:0006559">
    <property type="term" value="P:L-phenylalanine catabolic process"/>
    <property type="evidence" value="ECO:0007669"/>
    <property type="project" value="UniProtKB-KW"/>
</dbReference>
<protein>
    <recommendedName>
        <fullName evidence="2">4-hydroxyphenylpyruvate dioxygenase</fullName>
        <ecNumber evidence="2">1.13.11.27</ecNumber>
    </recommendedName>
</protein>
<sequence length="648" mass="72282">MANQDSIHFVFDHVHFYCHSLRPLEEYNQLEKLFTSFDNKRGKKSSIEEGRKIFEELGGKRKEHSLVNQDVVEQLICGFGLRISGHRYGASTNTVLLTSRDPTGIKFLLSAPSSSPATDEGEDKPFYQSSKITEFVNYHAGKQGCAILSFRVASGECQQIAENYKKMHPTLLCSEGLLEYEEDGHTVRLLEVYAYYAKEDKKGDVGTRIRFIESSENRVGASILPGLVHVEPEYPTEVTEACYADHWVSNVFDRESFLQTLNDTLGFTPKVNFNAGVVGAGEAVIESTVTGNNPSVDLTLETVLKDQSQVYLPINNALSKVGHVHMFLEQLGQGVQHIASRVPSLVEAIANANHSREMTGYGFAFLRIPRSYYGTLSLSDLQKAGASEGLSKAVLERLVASQKANVVGVVDMEITKEDVLALDVGEFANELKEKGDAVSACVLKSRYIQLWRLLRDHVDEETYLEIVRNKILVDIQGNDILYQIFTSNILNEKSGDESPFLEFIERVCSQKCDKDGNAAQVRPGCGGFGIRNFLTLFLSIEVSKAMNDLEAAREEGDQKKERVAAKMIEEFTNQLNASNPILTMISDAMTEESDILDELSTCQDAAKREELQARLQVELKKKEEGQEKLKVTGAHYNNVMKNIRENGV</sequence>
<organism evidence="5">
    <name type="scientific">Paramoeba aestuarina</name>
    <dbReference type="NCBI Taxonomy" id="180227"/>
    <lineage>
        <taxon>Eukaryota</taxon>
        <taxon>Amoebozoa</taxon>
        <taxon>Discosea</taxon>
        <taxon>Flabellinia</taxon>
        <taxon>Dactylopodida</taxon>
        <taxon>Paramoebidae</taxon>
        <taxon>Paramoeba</taxon>
    </lineage>
</organism>
<accession>A0A7S4L101</accession>
<dbReference type="EC" id="1.13.11.27" evidence="2"/>
<evidence type="ECO:0000256" key="1">
    <source>
        <dbReference type="ARBA" id="ARBA00005162"/>
    </source>
</evidence>
<dbReference type="SUPFAM" id="SSF54593">
    <property type="entry name" value="Glyoxalase/Bleomycin resistance protein/Dihydroxybiphenyl dioxygenase"/>
    <property type="match status" value="2"/>
</dbReference>
<proteinExistence type="predicted"/>
<keyword evidence="4" id="KW-0585">Phenylalanine catabolism</keyword>
<dbReference type="Gene3D" id="3.10.180.10">
    <property type="entry name" value="2,3-Dihydroxybiphenyl 1,2-Dioxygenase, domain 1"/>
    <property type="match status" value="2"/>
</dbReference>
<gene>
    <name evidence="5" type="ORF">NAES01612_LOCUS14187</name>
</gene>
<keyword evidence="3" id="KW-0828">Tyrosine catabolism</keyword>
<comment type="pathway">
    <text evidence="1">Amino-acid degradation; L-phenylalanine degradation; acetoacetate and fumarate from L-phenylalanine: step 3/6.</text>
</comment>
<evidence type="ECO:0000313" key="5">
    <source>
        <dbReference type="EMBL" id="CAE2311767.1"/>
    </source>
</evidence>
<dbReference type="GO" id="GO:0003868">
    <property type="term" value="F:4-hydroxyphenylpyruvate dioxygenase activity"/>
    <property type="evidence" value="ECO:0007669"/>
    <property type="project" value="UniProtKB-EC"/>
</dbReference>
<dbReference type="AlphaFoldDB" id="A0A7S4L101"/>
<evidence type="ECO:0000256" key="3">
    <source>
        <dbReference type="ARBA" id="ARBA00022878"/>
    </source>
</evidence>
<dbReference type="InterPro" id="IPR029068">
    <property type="entry name" value="Glyas_Bleomycin-R_OHBP_Dase"/>
</dbReference>
<name>A0A7S4L101_9EUKA</name>
<dbReference type="InterPro" id="IPR005956">
    <property type="entry name" value="4OHPhenylPyrv_dOase"/>
</dbReference>
<dbReference type="EMBL" id="HBKR01021819">
    <property type="protein sequence ID" value="CAE2311767.1"/>
    <property type="molecule type" value="Transcribed_RNA"/>
</dbReference>
<reference evidence="5" key="1">
    <citation type="submission" date="2021-01" db="EMBL/GenBank/DDBJ databases">
        <authorList>
            <person name="Corre E."/>
            <person name="Pelletier E."/>
            <person name="Niang G."/>
            <person name="Scheremetjew M."/>
            <person name="Finn R."/>
            <person name="Kale V."/>
            <person name="Holt S."/>
            <person name="Cochrane G."/>
            <person name="Meng A."/>
            <person name="Brown T."/>
            <person name="Cohen L."/>
        </authorList>
    </citation>
    <scope>NUCLEOTIDE SEQUENCE</scope>
    <source>
        <strain evidence="5">SoJaBio B1-5/56/2</strain>
    </source>
</reference>
<dbReference type="GO" id="GO:0006572">
    <property type="term" value="P:L-tyrosine catabolic process"/>
    <property type="evidence" value="ECO:0007669"/>
    <property type="project" value="UniProtKB-KW"/>
</dbReference>